<dbReference type="InterPro" id="IPR029068">
    <property type="entry name" value="Glyas_Bleomycin-R_OHBP_Dase"/>
</dbReference>
<keyword evidence="3" id="KW-1185">Reference proteome</keyword>
<dbReference type="PANTHER" id="PTHR36503:SF2">
    <property type="entry name" value="BLR2408 PROTEIN"/>
    <property type="match status" value="1"/>
</dbReference>
<protein>
    <submittedName>
        <fullName evidence="2">Glyoxalase</fullName>
    </submittedName>
</protein>
<name>A0ABY3TCT2_9MICO</name>
<dbReference type="PROSITE" id="PS51819">
    <property type="entry name" value="VOC"/>
    <property type="match status" value="1"/>
</dbReference>
<evidence type="ECO:0000313" key="3">
    <source>
        <dbReference type="Proteomes" id="UP001649473"/>
    </source>
</evidence>
<sequence length="140" mass="14827">MTMIFVNLPVTDLPRAIAFYEAVGCTVNPDFSDEKAACLTIEEGHSAFMLLVRDFFQSFTDQPLGDPARTVSAITAVDLPSRAAVDAAAEAGLAAGGTEARPPTDHGFVYQRQLTDPDGNVIEVGHMDPAFMPHGSDAAS</sequence>
<organism evidence="2 3">
    <name type="scientific">Clavibacter seminis</name>
    <dbReference type="NCBI Taxonomy" id="2860285"/>
    <lineage>
        <taxon>Bacteria</taxon>
        <taxon>Bacillati</taxon>
        <taxon>Actinomycetota</taxon>
        <taxon>Actinomycetes</taxon>
        <taxon>Micrococcales</taxon>
        <taxon>Microbacteriaceae</taxon>
        <taxon>Clavibacter</taxon>
    </lineage>
</organism>
<dbReference type="SUPFAM" id="SSF54593">
    <property type="entry name" value="Glyoxalase/Bleomycin resistance protein/Dihydroxybiphenyl dioxygenase"/>
    <property type="match status" value="1"/>
</dbReference>
<dbReference type="InterPro" id="IPR004360">
    <property type="entry name" value="Glyas_Fos-R_dOase_dom"/>
</dbReference>
<evidence type="ECO:0000259" key="1">
    <source>
        <dbReference type="PROSITE" id="PS51819"/>
    </source>
</evidence>
<dbReference type="EMBL" id="CP083439">
    <property type="protein sequence ID" value="UKF25488.1"/>
    <property type="molecule type" value="Genomic_DNA"/>
</dbReference>
<gene>
    <name evidence="2" type="ORF">KYT88_01950</name>
</gene>
<dbReference type="Pfam" id="PF00903">
    <property type="entry name" value="Glyoxalase"/>
    <property type="match status" value="1"/>
</dbReference>
<proteinExistence type="predicted"/>
<dbReference type="Proteomes" id="UP001649473">
    <property type="component" value="Chromosome"/>
</dbReference>
<dbReference type="RefSeq" id="WP_043585588.1">
    <property type="nucleotide sequence ID" value="NZ_CP083439.1"/>
</dbReference>
<dbReference type="PANTHER" id="PTHR36503">
    <property type="entry name" value="BLR2520 PROTEIN"/>
    <property type="match status" value="1"/>
</dbReference>
<dbReference type="Gene3D" id="3.10.180.10">
    <property type="entry name" value="2,3-Dihydroxybiphenyl 1,2-Dioxygenase, domain 1"/>
    <property type="match status" value="1"/>
</dbReference>
<dbReference type="InterPro" id="IPR037523">
    <property type="entry name" value="VOC_core"/>
</dbReference>
<evidence type="ECO:0000313" key="2">
    <source>
        <dbReference type="EMBL" id="UKF25488.1"/>
    </source>
</evidence>
<accession>A0ABY3TCT2</accession>
<feature type="domain" description="VOC" evidence="1">
    <location>
        <begin position="2"/>
        <end position="127"/>
    </location>
</feature>
<reference evidence="3" key="1">
    <citation type="submission" date="2024-08" db="EMBL/GenBank/DDBJ databases">
        <title>Description of the novel species Clavibacter lycopersicum isolated from tomato seeds.</title>
        <authorList>
            <person name="Arizala E.D."/>
            <person name="Dobhal S."/>
            <person name="Alvarez A."/>
            <person name="Arif M."/>
        </authorList>
    </citation>
    <scope>NUCLEOTIDE SEQUENCE [LARGE SCALE GENOMIC DNA]</scope>
    <source>
        <strain evidence="3">A6099</strain>
    </source>
</reference>